<keyword evidence="3" id="KW-0597">Phosphoprotein</keyword>
<dbReference type="GO" id="GO:0030435">
    <property type="term" value="P:sporulation resulting in formation of a cellular spore"/>
    <property type="evidence" value="ECO:0007669"/>
    <property type="project" value="UniProtKB-KW"/>
</dbReference>
<accession>A0A285D7L9</accession>
<dbReference type="Pfam" id="PF13426">
    <property type="entry name" value="PAS_9"/>
    <property type="match status" value="1"/>
</dbReference>
<evidence type="ECO:0000259" key="12">
    <source>
        <dbReference type="PROSITE" id="PS50112"/>
    </source>
</evidence>
<feature type="transmembrane region" description="Helical" evidence="10">
    <location>
        <begin position="7"/>
        <end position="27"/>
    </location>
</feature>
<feature type="domain" description="Histidine kinase" evidence="11">
    <location>
        <begin position="217"/>
        <end position="420"/>
    </location>
</feature>
<dbReference type="SMART" id="SM00387">
    <property type="entry name" value="HATPase_c"/>
    <property type="match status" value="1"/>
</dbReference>
<dbReference type="Gene3D" id="1.10.287.130">
    <property type="match status" value="1"/>
</dbReference>
<dbReference type="InterPro" id="IPR003661">
    <property type="entry name" value="HisK_dim/P_dom"/>
</dbReference>
<keyword evidence="4" id="KW-0808">Transferase</keyword>
<evidence type="ECO:0000256" key="8">
    <source>
        <dbReference type="ARBA" id="ARBA00022969"/>
    </source>
</evidence>
<dbReference type="SMART" id="SM00091">
    <property type="entry name" value="PAS"/>
    <property type="match status" value="1"/>
</dbReference>
<keyword evidence="9" id="KW-0902">Two-component regulatory system</keyword>
<proteinExistence type="predicted"/>
<evidence type="ECO:0000256" key="9">
    <source>
        <dbReference type="ARBA" id="ARBA00023012"/>
    </source>
</evidence>
<dbReference type="PANTHER" id="PTHR43065">
    <property type="entry name" value="SENSOR HISTIDINE KINASE"/>
    <property type="match status" value="1"/>
</dbReference>
<evidence type="ECO:0000259" key="13">
    <source>
        <dbReference type="PROSITE" id="PS50113"/>
    </source>
</evidence>
<dbReference type="CDD" id="cd00130">
    <property type="entry name" value="PAS"/>
    <property type="match status" value="1"/>
</dbReference>
<dbReference type="InterPro" id="IPR004358">
    <property type="entry name" value="Sig_transdc_His_kin-like_C"/>
</dbReference>
<dbReference type="AlphaFoldDB" id="A0A285D7L9"/>
<dbReference type="Gene3D" id="3.30.450.20">
    <property type="entry name" value="PAS domain"/>
    <property type="match status" value="1"/>
</dbReference>
<organism evidence="14 15">
    <name type="scientific">Bacillus oleivorans</name>
    <dbReference type="NCBI Taxonomy" id="1448271"/>
    <lineage>
        <taxon>Bacteria</taxon>
        <taxon>Bacillati</taxon>
        <taxon>Bacillota</taxon>
        <taxon>Bacilli</taxon>
        <taxon>Bacillales</taxon>
        <taxon>Bacillaceae</taxon>
        <taxon>Bacillus</taxon>
    </lineage>
</organism>
<keyword evidence="10" id="KW-0812">Transmembrane</keyword>
<dbReference type="InterPro" id="IPR036097">
    <property type="entry name" value="HisK_dim/P_sf"/>
</dbReference>
<dbReference type="OrthoDB" id="9815750at2"/>
<dbReference type="CDD" id="cd00082">
    <property type="entry name" value="HisKA"/>
    <property type="match status" value="1"/>
</dbReference>
<feature type="domain" description="PAS" evidence="12">
    <location>
        <begin position="81"/>
        <end position="151"/>
    </location>
</feature>
<dbReference type="FunFam" id="1.10.287.130:FF:000040">
    <property type="entry name" value="PAS domain-containing sensor histidine kinase"/>
    <property type="match status" value="1"/>
</dbReference>
<dbReference type="Gene3D" id="3.30.565.10">
    <property type="entry name" value="Histidine kinase-like ATPase, C-terminal domain"/>
    <property type="match status" value="1"/>
</dbReference>
<keyword evidence="7" id="KW-0067">ATP-binding</keyword>
<dbReference type="EC" id="2.7.13.3" evidence="2"/>
<evidence type="ECO:0000259" key="11">
    <source>
        <dbReference type="PROSITE" id="PS50109"/>
    </source>
</evidence>
<dbReference type="SUPFAM" id="SSF47384">
    <property type="entry name" value="Homodimeric domain of signal transducing histidine kinase"/>
    <property type="match status" value="1"/>
</dbReference>
<keyword evidence="8" id="KW-0749">Sporulation</keyword>
<evidence type="ECO:0000256" key="2">
    <source>
        <dbReference type="ARBA" id="ARBA00012438"/>
    </source>
</evidence>
<dbReference type="PRINTS" id="PR00344">
    <property type="entry name" value="BCTRLSENSOR"/>
</dbReference>
<evidence type="ECO:0000256" key="5">
    <source>
        <dbReference type="ARBA" id="ARBA00022741"/>
    </source>
</evidence>
<evidence type="ECO:0000256" key="3">
    <source>
        <dbReference type="ARBA" id="ARBA00022553"/>
    </source>
</evidence>
<dbReference type="GO" id="GO:0000155">
    <property type="term" value="F:phosphorelay sensor kinase activity"/>
    <property type="evidence" value="ECO:0007669"/>
    <property type="project" value="InterPro"/>
</dbReference>
<keyword evidence="15" id="KW-1185">Reference proteome</keyword>
<dbReference type="InterPro" id="IPR005467">
    <property type="entry name" value="His_kinase_dom"/>
</dbReference>
<keyword evidence="10" id="KW-1133">Transmembrane helix</keyword>
<dbReference type="PROSITE" id="PS50113">
    <property type="entry name" value="PAC"/>
    <property type="match status" value="1"/>
</dbReference>
<dbReference type="InterPro" id="IPR000700">
    <property type="entry name" value="PAS-assoc_C"/>
</dbReference>
<dbReference type="EMBL" id="OAOP01000011">
    <property type="protein sequence ID" value="SNX75173.1"/>
    <property type="molecule type" value="Genomic_DNA"/>
</dbReference>
<dbReference type="SUPFAM" id="SSF55785">
    <property type="entry name" value="PYP-like sensor domain (PAS domain)"/>
    <property type="match status" value="1"/>
</dbReference>
<keyword evidence="6" id="KW-0418">Kinase</keyword>
<dbReference type="CDD" id="cd00075">
    <property type="entry name" value="HATPase"/>
    <property type="match status" value="1"/>
</dbReference>
<dbReference type="NCBIfam" id="TIGR00229">
    <property type="entry name" value="sensory_box"/>
    <property type="match status" value="1"/>
</dbReference>
<sequence length="421" mass="48245">MKYTGRVWAVGLVLFSGIIFKINSYLLLGYIPIMEWVLNALFIPPSWWCGLQYDKAKYFAKELKKKEEEVNKLLVKQLEDTEQRFKSLFFYNTDPIFTLDLSGRVIDANQATEKLSGYTKEELKQKKWEDIILPEYLNRHKSYYRKVKKGYPQEFTIAIEHRDGRKRDILVKMIPITSDNHFIGTYEIAKDITESKLAEEMIRRSEKLSAVGQLAAGVAHEIRNPLTTLRGFIQLLISDKEKEYGEIMLTEIDRINQIVSEFLILSKPQVISFEQKNIIEILDNIISLLQAQANYKNIQIIKDYEIDYLAIKCEPNQLKQVFINLLKNAIEAMPDGGEIIVRMKTLDLGLVCISIIDQGIGIAEDQIPKLGEPFHTTKEDGTGLGLMVCFRIVENHGGKMEICSQLNKGTCVEVSLPANGR</sequence>
<dbReference type="PROSITE" id="PS50109">
    <property type="entry name" value="HIS_KIN"/>
    <property type="match status" value="1"/>
</dbReference>
<evidence type="ECO:0000256" key="6">
    <source>
        <dbReference type="ARBA" id="ARBA00022777"/>
    </source>
</evidence>
<dbReference type="InterPro" id="IPR000014">
    <property type="entry name" value="PAS"/>
</dbReference>
<protein>
    <recommendedName>
        <fullName evidence="2">histidine kinase</fullName>
        <ecNumber evidence="2">2.7.13.3</ecNumber>
    </recommendedName>
</protein>
<feature type="domain" description="PAC" evidence="13">
    <location>
        <begin position="153"/>
        <end position="204"/>
    </location>
</feature>
<evidence type="ECO:0000313" key="14">
    <source>
        <dbReference type="EMBL" id="SNX75173.1"/>
    </source>
</evidence>
<dbReference type="PROSITE" id="PS50112">
    <property type="entry name" value="PAS"/>
    <property type="match status" value="1"/>
</dbReference>
<comment type="catalytic activity">
    <reaction evidence="1">
        <text>ATP + protein L-histidine = ADP + protein N-phospho-L-histidine.</text>
        <dbReference type="EC" id="2.7.13.3"/>
    </reaction>
</comment>
<evidence type="ECO:0000256" key="4">
    <source>
        <dbReference type="ARBA" id="ARBA00022679"/>
    </source>
</evidence>
<dbReference type="GO" id="GO:0005524">
    <property type="term" value="F:ATP binding"/>
    <property type="evidence" value="ECO:0007669"/>
    <property type="project" value="UniProtKB-KW"/>
</dbReference>
<dbReference type="Pfam" id="PF02518">
    <property type="entry name" value="HATPase_c"/>
    <property type="match status" value="1"/>
</dbReference>
<dbReference type="RefSeq" id="WP_097160319.1">
    <property type="nucleotide sequence ID" value="NZ_JBEPMQ010000014.1"/>
</dbReference>
<dbReference type="InterPro" id="IPR036890">
    <property type="entry name" value="HATPase_C_sf"/>
</dbReference>
<evidence type="ECO:0000256" key="7">
    <source>
        <dbReference type="ARBA" id="ARBA00022840"/>
    </source>
</evidence>
<evidence type="ECO:0000256" key="10">
    <source>
        <dbReference type="SAM" id="Phobius"/>
    </source>
</evidence>
<dbReference type="Proteomes" id="UP000219546">
    <property type="component" value="Unassembled WGS sequence"/>
</dbReference>
<gene>
    <name evidence="14" type="ORF">SAMN05877753_11149</name>
</gene>
<dbReference type="Pfam" id="PF00512">
    <property type="entry name" value="HisKA"/>
    <property type="match status" value="1"/>
</dbReference>
<dbReference type="InterPro" id="IPR003594">
    <property type="entry name" value="HATPase_dom"/>
</dbReference>
<reference evidence="14 15" key="1">
    <citation type="submission" date="2017-08" db="EMBL/GenBank/DDBJ databases">
        <authorList>
            <person name="de Groot N.N."/>
        </authorList>
    </citation>
    <scope>NUCLEOTIDE SEQUENCE [LARGE SCALE GENOMIC DNA]</scope>
    <source>
        <strain evidence="14 15">JC228</strain>
    </source>
</reference>
<dbReference type="SMART" id="SM00388">
    <property type="entry name" value="HisKA"/>
    <property type="match status" value="1"/>
</dbReference>
<evidence type="ECO:0000313" key="15">
    <source>
        <dbReference type="Proteomes" id="UP000219546"/>
    </source>
</evidence>
<keyword evidence="10" id="KW-0472">Membrane</keyword>
<evidence type="ECO:0000256" key="1">
    <source>
        <dbReference type="ARBA" id="ARBA00000085"/>
    </source>
</evidence>
<keyword evidence="5" id="KW-0547">Nucleotide-binding</keyword>
<dbReference type="SUPFAM" id="SSF55874">
    <property type="entry name" value="ATPase domain of HSP90 chaperone/DNA topoisomerase II/histidine kinase"/>
    <property type="match status" value="1"/>
</dbReference>
<dbReference type="InterPro" id="IPR035965">
    <property type="entry name" value="PAS-like_dom_sf"/>
</dbReference>
<name>A0A285D7L9_9BACI</name>
<dbReference type="PANTHER" id="PTHR43065:SF34">
    <property type="entry name" value="SPORULATION KINASE A"/>
    <property type="match status" value="1"/>
</dbReference>